<evidence type="ECO:0000313" key="1">
    <source>
        <dbReference type="EMBL" id="WIM99320.1"/>
    </source>
</evidence>
<gene>
    <name evidence="1" type="ORF">ACTOB_002970</name>
</gene>
<name>A0ABY8WR43_9ACTN</name>
<reference evidence="1 2" key="1">
    <citation type="submission" date="2023-06" db="EMBL/GenBank/DDBJ databases">
        <authorList>
            <person name="Yushchuk O."/>
            <person name="Binda E."/>
            <person name="Ruckert-Reed C."/>
            <person name="Fedorenko V."/>
            <person name="Kalinowski J."/>
            <person name="Marinelli F."/>
        </authorList>
    </citation>
    <scope>NUCLEOTIDE SEQUENCE [LARGE SCALE GENOMIC DNA]</scope>
    <source>
        <strain evidence="1 2">NRRL 3884</strain>
    </source>
</reference>
<dbReference type="InterPro" id="IPR026337">
    <property type="entry name" value="AKG_HExxH"/>
</dbReference>
<protein>
    <submittedName>
        <fullName evidence="1">HEXXH motif domain-containing protein</fullName>
    </submittedName>
</protein>
<accession>A0ABY8WR43</accession>
<organism evidence="1 2">
    <name type="scientific">Actinoplanes oblitus</name>
    <dbReference type="NCBI Taxonomy" id="3040509"/>
    <lineage>
        <taxon>Bacteria</taxon>
        <taxon>Bacillati</taxon>
        <taxon>Actinomycetota</taxon>
        <taxon>Actinomycetes</taxon>
        <taxon>Micromonosporales</taxon>
        <taxon>Micromonosporaceae</taxon>
        <taxon>Actinoplanes</taxon>
    </lineage>
</organism>
<dbReference type="RefSeq" id="WP_284920758.1">
    <property type="nucleotide sequence ID" value="NZ_CP126980.1"/>
</dbReference>
<keyword evidence="2" id="KW-1185">Reference proteome</keyword>
<sequence length="596" mass="63530">MGARSRHRFDPRHFAILAAGGGDGQVVSRFWASERSWRLTVLLTLVEACSGRPGVTGPLPPLDTALDLLSQAYRADPSAGEDVLSQPQVGVWAAYTLRRAGEPGTAPLWTDLGYLHALAVACAVRAGVPFELAVPIRHGVAMVPTVGAASFPAGSGHARAYSDGKVLTLDDGTVTVHAAAGDPGWHDPVRIDLSAGGLDLSVALVDRDAYRDLRRPSAPRPLTPAEIRRWRALLGDAWRLLTREQPERAAGIAASLRSLAPVPRQAPYRQLSASGAEAFGGVLLSEPDDATQLAVTLVHEAQHHKLGALLHLFTLAEPDPALRYYAPWRDDPRPLDGLLQGLYAFVGITDFWRVHRHHAPPAEAALAHFEFALWRRQALGAARVLTGSGHLTEHGRRFVGGLHDRLAAWQDEPVPPELEETAGAMALDHHAGWRAAGIRVDPSAGAALAAAFRRGDPPPAPVLAEADRRVVRLPEVRWLDGRAVLVRHRLTGRVPGQVAGTTPADADLVAGRLPEARAGYLGDLARDPADPHAWIGLGLTLDRRADPAARALLGRPELLVAMAGAGPVPDPLAVARWLGDALPAGLGDPRPAGWTL</sequence>
<dbReference type="EMBL" id="CP126980">
    <property type="protein sequence ID" value="WIM99320.1"/>
    <property type="molecule type" value="Genomic_DNA"/>
</dbReference>
<dbReference type="Proteomes" id="UP001240150">
    <property type="component" value="Chromosome"/>
</dbReference>
<dbReference type="NCBIfam" id="TIGR04267">
    <property type="entry name" value="mod_HExxH"/>
    <property type="match status" value="1"/>
</dbReference>
<evidence type="ECO:0000313" key="2">
    <source>
        <dbReference type="Proteomes" id="UP001240150"/>
    </source>
</evidence>
<proteinExistence type="predicted"/>